<dbReference type="SUPFAM" id="SSF51445">
    <property type="entry name" value="(Trans)glycosidases"/>
    <property type="match status" value="1"/>
</dbReference>
<dbReference type="GO" id="GO:0007165">
    <property type="term" value="P:signal transduction"/>
    <property type="evidence" value="ECO:0007669"/>
    <property type="project" value="TreeGrafter"/>
</dbReference>
<dbReference type="EMBL" id="CAJFDH010000005">
    <property type="protein sequence ID" value="CAD5225588.1"/>
    <property type="molecule type" value="Genomic_DNA"/>
</dbReference>
<dbReference type="GO" id="GO:0045087">
    <property type="term" value="P:innate immune response"/>
    <property type="evidence" value="ECO:0007669"/>
    <property type="project" value="TreeGrafter"/>
</dbReference>
<dbReference type="InterPro" id="IPR051595">
    <property type="entry name" value="GH25_Enzymes"/>
</dbReference>
<accession>A0A811LBR5</accession>
<comment type="caution">
    <text evidence="2">The sequence shown here is derived from an EMBL/GenBank/DDBJ whole genome shotgun (WGS) entry which is preliminary data.</text>
</comment>
<name>A0A811LBR5_9BILA</name>
<dbReference type="AlphaFoldDB" id="A0A811LBR5"/>
<keyword evidence="3" id="KW-1185">Reference proteome</keyword>
<feature type="signal peptide" evidence="1">
    <location>
        <begin position="1"/>
        <end position="16"/>
    </location>
</feature>
<proteinExistence type="predicted"/>
<dbReference type="PANTHER" id="PTHR23208">
    <property type="entry name" value="LYSOZYME PROTEIN"/>
    <property type="match status" value="1"/>
</dbReference>
<feature type="chain" id="PRO_5036408510" description="Lysozyme" evidence="1">
    <location>
        <begin position="17"/>
        <end position="259"/>
    </location>
</feature>
<dbReference type="OrthoDB" id="25039at2759"/>
<sequence length="259" mass="28299">MFKLLSTLLLATAVASLPATPLPAGKIGTAPAAFGIDTTYQLTASQVDCLVRSGYKVGFFRLYNRNAGDRVGVSNVLAAYNGRLAFEVFVTPYPSGSGSGQFESAYAFAKTNNLQLNRVWLQVTSPSQWSNTFSSNVRYINDFVRAAYARNVNVGLYTNWYDYEEITGNSRSISNTDIWYWHVLGAGSSAETSRDFVDFRSFGPFVGYPKVKQYGIAENTCSAVVNQNVFPGGSFKLNGEESMPIGLGASLIQDNKTKQ</sequence>
<dbReference type="Proteomes" id="UP000614601">
    <property type="component" value="Unassembled WGS sequence"/>
</dbReference>
<evidence type="ECO:0008006" key="4">
    <source>
        <dbReference type="Google" id="ProtNLM"/>
    </source>
</evidence>
<evidence type="ECO:0000256" key="1">
    <source>
        <dbReference type="SAM" id="SignalP"/>
    </source>
</evidence>
<dbReference type="Proteomes" id="UP000783686">
    <property type="component" value="Unassembled WGS sequence"/>
</dbReference>
<evidence type="ECO:0000313" key="2">
    <source>
        <dbReference type="EMBL" id="CAD5225588.1"/>
    </source>
</evidence>
<organism evidence="2 3">
    <name type="scientific">Bursaphelenchus okinawaensis</name>
    <dbReference type="NCBI Taxonomy" id="465554"/>
    <lineage>
        <taxon>Eukaryota</taxon>
        <taxon>Metazoa</taxon>
        <taxon>Ecdysozoa</taxon>
        <taxon>Nematoda</taxon>
        <taxon>Chromadorea</taxon>
        <taxon>Rhabditida</taxon>
        <taxon>Tylenchina</taxon>
        <taxon>Tylenchomorpha</taxon>
        <taxon>Aphelenchoidea</taxon>
        <taxon>Aphelenchoididae</taxon>
        <taxon>Bursaphelenchus</taxon>
    </lineage>
</organism>
<dbReference type="InterPro" id="IPR017853">
    <property type="entry name" value="GH"/>
</dbReference>
<reference evidence="2" key="1">
    <citation type="submission" date="2020-09" db="EMBL/GenBank/DDBJ databases">
        <authorList>
            <person name="Kikuchi T."/>
        </authorList>
    </citation>
    <scope>NUCLEOTIDE SEQUENCE</scope>
    <source>
        <strain evidence="2">SH1</strain>
    </source>
</reference>
<gene>
    <name evidence="2" type="ORF">BOKJ2_LOCUS11653</name>
</gene>
<dbReference type="PANTHER" id="PTHR23208:SF36">
    <property type="entry name" value="LYSOZYME-RELATED"/>
    <property type="match status" value="1"/>
</dbReference>
<dbReference type="EMBL" id="CAJFCW020000005">
    <property type="protein sequence ID" value="CAG9121104.1"/>
    <property type="molecule type" value="Genomic_DNA"/>
</dbReference>
<evidence type="ECO:0000313" key="3">
    <source>
        <dbReference type="Proteomes" id="UP000614601"/>
    </source>
</evidence>
<keyword evidence="1" id="KW-0732">Signal</keyword>
<protein>
    <recommendedName>
        <fullName evidence="4">Lysozyme</fullName>
    </recommendedName>
</protein>